<name>A0A9Q9AVE1_9PEZI</name>
<organism evidence="4 5">
    <name type="scientific">Septoria linicola</name>
    <dbReference type="NCBI Taxonomy" id="215465"/>
    <lineage>
        <taxon>Eukaryota</taxon>
        <taxon>Fungi</taxon>
        <taxon>Dikarya</taxon>
        <taxon>Ascomycota</taxon>
        <taxon>Pezizomycotina</taxon>
        <taxon>Dothideomycetes</taxon>
        <taxon>Dothideomycetidae</taxon>
        <taxon>Mycosphaerellales</taxon>
        <taxon>Mycosphaerellaceae</taxon>
        <taxon>Septoria</taxon>
    </lineage>
</organism>
<protein>
    <submittedName>
        <fullName evidence="4">Peroxin-3</fullName>
    </submittedName>
</protein>
<evidence type="ECO:0000313" key="4">
    <source>
        <dbReference type="EMBL" id="USW51401.1"/>
    </source>
</evidence>
<accession>A0A9Q9AVE1</accession>
<feature type="region of interest" description="Disordered" evidence="2">
    <location>
        <begin position="486"/>
        <end position="516"/>
    </location>
</feature>
<keyword evidence="5" id="KW-1185">Reference proteome</keyword>
<feature type="compositionally biased region" description="Low complexity" evidence="2">
    <location>
        <begin position="107"/>
        <end position="121"/>
    </location>
</feature>
<feature type="region of interest" description="Disordered" evidence="2">
    <location>
        <begin position="97"/>
        <end position="127"/>
    </location>
</feature>
<feature type="region of interest" description="Disordered" evidence="2">
    <location>
        <begin position="143"/>
        <end position="162"/>
    </location>
</feature>
<dbReference type="AlphaFoldDB" id="A0A9Q9AVE1"/>
<evidence type="ECO:0000256" key="3">
    <source>
        <dbReference type="SAM" id="Phobius"/>
    </source>
</evidence>
<keyword evidence="3" id="KW-0812">Transmembrane</keyword>
<dbReference type="Pfam" id="PF04882">
    <property type="entry name" value="Peroxin-3"/>
    <property type="match status" value="1"/>
</dbReference>
<feature type="transmembrane region" description="Helical" evidence="3">
    <location>
        <begin position="16"/>
        <end position="34"/>
    </location>
</feature>
<dbReference type="InterPro" id="IPR006966">
    <property type="entry name" value="Peroxin-3"/>
</dbReference>
<dbReference type="PANTHER" id="PTHR28080:SF1">
    <property type="entry name" value="PEROXISOMAL BIOGENESIS FACTOR 3"/>
    <property type="match status" value="1"/>
</dbReference>
<feature type="region of interest" description="Disordered" evidence="2">
    <location>
        <begin position="553"/>
        <end position="601"/>
    </location>
</feature>
<dbReference type="EMBL" id="CP099420">
    <property type="protein sequence ID" value="USW51401.1"/>
    <property type="molecule type" value="Genomic_DNA"/>
</dbReference>
<proteinExistence type="predicted"/>
<dbReference type="GO" id="GO:0045046">
    <property type="term" value="P:protein import into peroxisome membrane"/>
    <property type="evidence" value="ECO:0007669"/>
    <property type="project" value="TreeGrafter"/>
</dbReference>
<dbReference type="GO" id="GO:0005778">
    <property type="term" value="C:peroxisomal membrane"/>
    <property type="evidence" value="ECO:0007669"/>
    <property type="project" value="InterPro"/>
</dbReference>
<gene>
    <name evidence="4" type="ORF">Slin15195_G047200</name>
</gene>
<dbReference type="Proteomes" id="UP001056384">
    <property type="component" value="Chromosome 3"/>
</dbReference>
<dbReference type="GO" id="GO:0030674">
    <property type="term" value="F:protein-macromolecule adaptor activity"/>
    <property type="evidence" value="ECO:0007669"/>
    <property type="project" value="TreeGrafter"/>
</dbReference>
<sequence>MIAATRRWFRRNRTNLVIGAGVLGAGYLAGQYVLSKIQEARQRMSEERVAKENLRRRFEQNQEDCTYTVLALLPTLRDDIVNALPVEEITEQLQQERKERLRRLGGSEAASSEFPSAPSSAVDDDGKSLASLQSSSYVHASQMAQSTLDVPGGAPAKPKRSKGQLWQDMKIQSITRALTLLYTMCLLTLLTRIQLNLLGRRTYLSSVVALASPPPATQSSTISLENRDDDNYDNVYGNDFETNRKYLTFSWWLLHRGSKQIMERVMAAVKEVFGPVNIREDVTLERLADLIMQVRRKIEGATEEERRGQKWLEYLLPAQEDEEFVIRQSGSPDDDESPSRRDSDPLNEAGEELITDSLRRLLDETSDLIDSPTFSYVLTRLLDASFSHLVDYRIATEAFKQAPPGREAPRIVEIEEHKCKVAHVLPIFCKQAHVIGAGSGELETMAGVAAQEPLGNEYLAAVDQVSDLGAFAAVIYSSNFEYEVVQDEENRTTRRRAPDVSTGTSSSFSPGDLGETLRTTADSMLEDSDVLVLSHGADDETALAASAKSDFNAAWEKATSEKEEQAVSPEPAPAVSTEEEEASSEVTWSAASLPHGTIKLN</sequence>
<evidence type="ECO:0000256" key="2">
    <source>
        <dbReference type="SAM" id="MobiDB-lite"/>
    </source>
</evidence>
<keyword evidence="3" id="KW-1133">Transmembrane helix</keyword>
<keyword evidence="1" id="KW-0175">Coiled coil</keyword>
<evidence type="ECO:0000313" key="5">
    <source>
        <dbReference type="Proteomes" id="UP001056384"/>
    </source>
</evidence>
<reference evidence="4" key="1">
    <citation type="submission" date="2022-06" db="EMBL/GenBank/DDBJ databases">
        <title>Complete genome sequences of two strains of the flax pathogen Septoria linicola.</title>
        <authorList>
            <person name="Lapalu N."/>
            <person name="Simon A."/>
            <person name="Demenou B."/>
            <person name="Paumier D."/>
            <person name="Guillot M.-P."/>
            <person name="Gout L."/>
            <person name="Valade R."/>
        </authorList>
    </citation>
    <scope>NUCLEOTIDE SEQUENCE</scope>
    <source>
        <strain evidence="4">SE15195</strain>
    </source>
</reference>
<dbReference type="PANTHER" id="PTHR28080">
    <property type="entry name" value="PEROXISOMAL BIOGENESIS FACTOR 3"/>
    <property type="match status" value="1"/>
</dbReference>
<feature type="compositionally biased region" description="Basic and acidic residues" evidence="2">
    <location>
        <begin position="488"/>
        <end position="498"/>
    </location>
</feature>
<keyword evidence="3" id="KW-0472">Membrane</keyword>
<feature type="region of interest" description="Disordered" evidence="2">
    <location>
        <begin position="328"/>
        <end position="349"/>
    </location>
</feature>
<feature type="coiled-coil region" evidence="1">
    <location>
        <begin position="37"/>
        <end position="64"/>
    </location>
</feature>
<evidence type="ECO:0000256" key="1">
    <source>
        <dbReference type="SAM" id="Coils"/>
    </source>
</evidence>